<dbReference type="InterPro" id="IPR000014">
    <property type="entry name" value="PAS"/>
</dbReference>
<evidence type="ECO:0000259" key="16">
    <source>
        <dbReference type="PROSITE" id="PS50109"/>
    </source>
</evidence>
<evidence type="ECO:0000256" key="5">
    <source>
        <dbReference type="ARBA" id="ARBA00012438"/>
    </source>
</evidence>
<dbReference type="GO" id="GO:0030295">
    <property type="term" value="F:protein kinase activator activity"/>
    <property type="evidence" value="ECO:0007669"/>
    <property type="project" value="TreeGrafter"/>
</dbReference>
<keyword evidence="20" id="KW-1185">Reference proteome</keyword>
<dbReference type="InterPro" id="IPR035965">
    <property type="entry name" value="PAS-like_dom_sf"/>
</dbReference>
<dbReference type="SMART" id="SM00387">
    <property type="entry name" value="HATPase_c"/>
    <property type="match status" value="1"/>
</dbReference>
<dbReference type="InterPro" id="IPR036097">
    <property type="entry name" value="HisK_dim/P_sf"/>
</dbReference>
<dbReference type="PROSITE" id="PS50109">
    <property type="entry name" value="HIS_KIN"/>
    <property type="match status" value="1"/>
</dbReference>
<dbReference type="Gene3D" id="3.30.565.10">
    <property type="entry name" value="Histidine kinase-like ATPase, C-terminal domain"/>
    <property type="match status" value="1"/>
</dbReference>
<keyword evidence="11 19" id="KW-0067">ATP-binding</keyword>
<dbReference type="InterPro" id="IPR005467">
    <property type="entry name" value="His_kinase_dom"/>
</dbReference>
<sequence>MVGGYRANVANAATLESDRLSALHALNILDTPSEARFDRLTRIASAALDAPIATVTLVDEHRQWFKSCVGLDGREDDRDVSFCSVAIEKPEPLLIPDTLLDPRVAHMRVVTDEPFLRSYAGIPIATATGFRVGTVCIADTRPRTFSAADVGLLEDLARIAEDELNHKELSEALASWRESEQRFRAVFHDSTIGMTMVNGEGRLVEANLAFAAMVNIPPAELRGIPIMTLTHPADRDNDNIKELFTGEIDRYRREKRYVRPDGTWFWGALTASMLRDREGRPDVSIGMIEDITERKEVERMKDELVSIVGHELRTPLTSIRGSLGLLEAGIAGELPAEAADMVAIARQNTERLSRLVDETLDLERLQAGRVELNVRSVTPPELLQSTAQVVQRVADDAGIELVWEAPADLQLFVDPDRIVQALVNLIGNAIKFSPEGSSVRTIVKAHGSEALFTVRDQGRGIPLDQLDAIFERFRQVDASDHREKGGTGLGLPISRAIIEQHAGRIWAESVPGEGSTFRITLPLPLAKPPIAVYDRRAPRREELARAARRIGRRVLTFSDPETLAEADGFVLVLVAGAGLEDVDPGVPVIRIEGEDVDAAVVEALK</sequence>
<comment type="caution">
    <text evidence="19">The sequence shown here is derived from an EMBL/GenBank/DDBJ whole genome shotgun (WGS) entry which is preliminary data.</text>
</comment>
<comment type="subcellular location">
    <subcellularLocation>
        <location evidence="4">Cell membrane</location>
    </subcellularLocation>
    <subcellularLocation>
        <location evidence="3">Membrane</location>
        <topology evidence="3">Multi-pass membrane protein</topology>
    </subcellularLocation>
</comment>
<dbReference type="PROSITE" id="PS50112">
    <property type="entry name" value="PAS"/>
    <property type="match status" value="1"/>
</dbReference>
<dbReference type="SMART" id="SM00065">
    <property type="entry name" value="GAF"/>
    <property type="match status" value="1"/>
</dbReference>
<dbReference type="InterPro" id="IPR003018">
    <property type="entry name" value="GAF"/>
</dbReference>
<dbReference type="SMART" id="SM00091">
    <property type="entry name" value="PAS"/>
    <property type="match status" value="1"/>
</dbReference>
<dbReference type="Pfam" id="PF13426">
    <property type="entry name" value="PAS_9"/>
    <property type="match status" value="1"/>
</dbReference>
<evidence type="ECO:0000313" key="19">
    <source>
        <dbReference type="EMBL" id="MDA0180457.1"/>
    </source>
</evidence>
<dbReference type="InterPro" id="IPR000700">
    <property type="entry name" value="PAS-assoc_C"/>
</dbReference>
<comment type="catalytic activity">
    <reaction evidence="1">
        <text>ATP + protein L-histidine = ADP + protein N-phospho-L-histidine.</text>
        <dbReference type="EC" id="2.7.13.3"/>
    </reaction>
</comment>
<accession>A0A9X3N8Z2</accession>
<keyword evidence="12" id="KW-1133">Transmembrane helix</keyword>
<dbReference type="Gene3D" id="1.10.287.130">
    <property type="match status" value="1"/>
</dbReference>
<dbReference type="CDD" id="cd00130">
    <property type="entry name" value="PAS"/>
    <property type="match status" value="1"/>
</dbReference>
<organism evidence="19 20">
    <name type="scientific">Solirubrobacter phytolaccae</name>
    <dbReference type="NCBI Taxonomy" id="1404360"/>
    <lineage>
        <taxon>Bacteria</taxon>
        <taxon>Bacillati</taxon>
        <taxon>Actinomycetota</taxon>
        <taxon>Thermoleophilia</taxon>
        <taxon>Solirubrobacterales</taxon>
        <taxon>Solirubrobacteraceae</taxon>
        <taxon>Solirubrobacter</taxon>
    </lineage>
</organism>
<feature type="domain" description="PAS" evidence="17">
    <location>
        <begin position="179"/>
        <end position="236"/>
    </location>
</feature>
<dbReference type="Pfam" id="PF01590">
    <property type="entry name" value="GAF"/>
    <property type="match status" value="1"/>
</dbReference>
<dbReference type="GO" id="GO:0005886">
    <property type="term" value="C:plasma membrane"/>
    <property type="evidence" value="ECO:0007669"/>
    <property type="project" value="UniProtKB-SubCell"/>
</dbReference>
<keyword evidence="6" id="KW-0597">Phosphoprotein</keyword>
<dbReference type="InterPro" id="IPR003594">
    <property type="entry name" value="HATPase_dom"/>
</dbReference>
<dbReference type="PANTHER" id="PTHR42878">
    <property type="entry name" value="TWO-COMPONENT HISTIDINE KINASE"/>
    <property type="match status" value="1"/>
</dbReference>
<dbReference type="NCBIfam" id="TIGR00229">
    <property type="entry name" value="sensory_box"/>
    <property type="match status" value="1"/>
</dbReference>
<evidence type="ECO:0000256" key="11">
    <source>
        <dbReference type="ARBA" id="ARBA00022840"/>
    </source>
</evidence>
<proteinExistence type="predicted"/>
<dbReference type="Pfam" id="PF00512">
    <property type="entry name" value="HisKA"/>
    <property type="match status" value="1"/>
</dbReference>
<dbReference type="GO" id="GO:0007234">
    <property type="term" value="P:osmosensory signaling via phosphorelay pathway"/>
    <property type="evidence" value="ECO:0007669"/>
    <property type="project" value="TreeGrafter"/>
</dbReference>
<dbReference type="Proteomes" id="UP001147653">
    <property type="component" value="Unassembled WGS sequence"/>
</dbReference>
<dbReference type="FunFam" id="3.30.565.10:FF:000006">
    <property type="entry name" value="Sensor histidine kinase WalK"/>
    <property type="match status" value="1"/>
</dbReference>
<dbReference type="SUPFAM" id="SSF47384">
    <property type="entry name" value="Homodimeric domain of signal transducing histidine kinase"/>
    <property type="match status" value="1"/>
</dbReference>
<dbReference type="InterPro" id="IPR003661">
    <property type="entry name" value="HisK_dim/P_dom"/>
</dbReference>
<dbReference type="Gene3D" id="3.30.450.20">
    <property type="entry name" value="PAS domain"/>
    <property type="match status" value="1"/>
</dbReference>
<evidence type="ECO:0000313" key="20">
    <source>
        <dbReference type="Proteomes" id="UP001147653"/>
    </source>
</evidence>
<dbReference type="InterPro" id="IPR036890">
    <property type="entry name" value="HATPase_C_sf"/>
</dbReference>
<keyword evidence="7" id="KW-0808">Transferase</keyword>
<dbReference type="SMART" id="SM00086">
    <property type="entry name" value="PAC"/>
    <property type="match status" value="1"/>
</dbReference>
<dbReference type="Pfam" id="PF02518">
    <property type="entry name" value="HATPase_c"/>
    <property type="match status" value="1"/>
</dbReference>
<dbReference type="SMART" id="SM00388">
    <property type="entry name" value="HisKA"/>
    <property type="match status" value="1"/>
</dbReference>
<feature type="domain" description="Histidine kinase" evidence="16">
    <location>
        <begin position="307"/>
        <end position="525"/>
    </location>
</feature>
<evidence type="ECO:0000256" key="14">
    <source>
        <dbReference type="ARBA" id="ARBA00023136"/>
    </source>
</evidence>
<evidence type="ECO:0000256" key="13">
    <source>
        <dbReference type="ARBA" id="ARBA00023012"/>
    </source>
</evidence>
<dbReference type="PROSITE" id="PS50113">
    <property type="entry name" value="PAC"/>
    <property type="match status" value="1"/>
</dbReference>
<keyword evidence="9" id="KW-0547">Nucleotide-binding</keyword>
<dbReference type="FunFam" id="1.10.287.130:FF:000001">
    <property type="entry name" value="Two-component sensor histidine kinase"/>
    <property type="match status" value="1"/>
</dbReference>
<dbReference type="EC" id="2.7.13.3" evidence="5"/>
<name>A0A9X3N8Z2_9ACTN</name>
<dbReference type="SUPFAM" id="SSF55781">
    <property type="entry name" value="GAF domain-like"/>
    <property type="match status" value="1"/>
</dbReference>
<reference evidence="19" key="1">
    <citation type="submission" date="2022-10" db="EMBL/GenBank/DDBJ databases">
        <title>The WGS of Solirubrobacter phytolaccae KCTC 29190.</title>
        <authorList>
            <person name="Jiang Z."/>
        </authorList>
    </citation>
    <scope>NUCLEOTIDE SEQUENCE</scope>
    <source>
        <strain evidence="19">KCTC 29190</strain>
    </source>
</reference>
<evidence type="ECO:0000256" key="7">
    <source>
        <dbReference type="ARBA" id="ARBA00022679"/>
    </source>
</evidence>
<evidence type="ECO:0000256" key="2">
    <source>
        <dbReference type="ARBA" id="ARBA00001968"/>
    </source>
</evidence>
<protein>
    <recommendedName>
        <fullName evidence="15">Sensor-like histidine kinase SenX3</fullName>
        <ecNumber evidence="5">2.7.13.3</ecNumber>
    </recommendedName>
</protein>
<keyword evidence="13" id="KW-0902">Two-component regulatory system</keyword>
<evidence type="ECO:0000256" key="9">
    <source>
        <dbReference type="ARBA" id="ARBA00022741"/>
    </source>
</evidence>
<evidence type="ECO:0000256" key="4">
    <source>
        <dbReference type="ARBA" id="ARBA00004236"/>
    </source>
</evidence>
<dbReference type="Gene3D" id="3.30.450.40">
    <property type="match status" value="1"/>
</dbReference>
<feature type="domain" description="PAC" evidence="18">
    <location>
        <begin position="251"/>
        <end position="303"/>
    </location>
</feature>
<dbReference type="CDD" id="cd00082">
    <property type="entry name" value="HisKA"/>
    <property type="match status" value="1"/>
</dbReference>
<dbReference type="InterPro" id="IPR050351">
    <property type="entry name" value="BphY/WalK/GraS-like"/>
</dbReference>
<comment type="cofactor">
    <cofactor evidence="2">
        <name>a divalent metal cation</name>
        <dbReference type="ChEBI" id="CHEBI:60240"/>
    </cofactor>
</comment>
<dbReference type="InterPro" id="IPR004358">
    <property type="entry name" value="Sig_transdc_His_kin-like_C"/>
</dbReference>
<evidence type="ECO:0000256" key="1">
    <source>
        <dbReference type="ARBA" id="ARBA00000085"/>
    </source>
</evidence>
<dbReference type="GO" id="GO:0000155">
    <property type="term" value="F:phosphorelay sensor kinase activity"/>
    <property type="evidence" value="ECO:0007669"/>
    <property type="project" value="InterPro"/>
</dbReference>
<dbReference type="GO" id="GO:0005524">
    <property type="term" value="F:ATP binding"/>
    <property type="evidence" value="ECO:0007669"/>
    <property type="project" value="UniProtKB-KW"/>
</dbReference>
<evidence type="ECO:0000256" key="8">
    <source>
        <dbReference type="ARBA" id="ARBA00022692"/>
    </source>
</evidence>
<dbReference type="RefSeq" id="WP_270024767.1">
    <property type="nucleotide sequence ID" value="NZ_JAPDDP010000013.1"/>
</dbReference>
<gene>
    <name evidence="19" type="ORF">OJ997_09145</name>
</gene>
<dbReference type="GO" id="GO:0000156">
    <property type="term" value="F:phosphorelay response regulator activity"/>
    <property type="evidence" value="ECO:0007669"/>
    <property type="project" value="TreeGrafter"/>
</dbReference>
<dbReference type="InterPro" id="IPR029016">
    <property type="entry name" value="GAF-like_dom_sf"/>
</dbReference>
<keyword evidence="10" id="KW-0418">Kinase</keyword>
<dbReference type="PRINTS" id="PR00344">
    <property type="entry name" value="BCTRLSENSOR"/>
</dbReference>
<evidence type="ECO:0000256" key="15">
    <source>
        <dbReference type="ARBA" id="ARBA00039401"/>
    </source>
</evidence>
<dbReference type="SUPFAM" id="SSF55785">
    <property type="entry name" value="PYP-like sensor domain (PAS domain)"/>
    <property type="match status" value="1"/>
</dbReference>
<evidence type="ECO:0000256" key="12">
    <source>
        <dbReference type="ARBA" id="ARBA00022989"/>
    </source>
</evidence>
<keyword evidence="14" id="KW-0472">Membrane</keyword>
<dbReference type="GO" id="GO:0005509">
    <property type="term" value="F:calcium ion binding"/>
    <property type="evidence" value="ECO:0007669"/>
    <property type="project" value="UniProtKB-ARBA"/>
</dbReference>
<evidence type="ECO:0000259" key="18">
    <source>
        <dbReference type="PROSITE" id="PS50113"/>
    </source>
</evidence>
<dbReference type="SUPFAM" id="SSF55874">
    <property type="entry name" value="ATPase domain of HSP90 chaperone/DNA topoisomerase II/histidine kinase"/>
    <property type="match status" value="1"/>
</dbReference>
<evidence type="ECO:0000256" key="10">
    <source>
        <dbReference type="ARBA" id="ARBA00022777"/>
    </source>
</evidence>
<dbReference type="CDD" id="cd16922">
    <property type="entry name" value="HATPase_EvgS-ArcB-TorS-like"/>
    <property type="match status" value="1"/>
</dbReference>
<dbReference type="EMBL" id="JAPDDP010000013">
    <property type="protein sequence ID" value="MDA0180457.1"/>
    <property type="molecule type" value="Genomic_DNA"/>
</dbReference>
<dbReference type="PANTHER" id="PTHR42878:SF7">
    <property type="entry name" value="SENSOR HISTIDINE KINASE GLRK"/>
    <property type="match status" value="1"/>
</dbReference>
<evidence type="ECO:0000259" key="17">
    <source>
        <dbReference type="PROSITE" id="PS50112"/>
    </source>
</evidence>
<dbReference type="AlphaFoldDB" id="A0A9X3N8Z2"/>
<evidence type="ECO:0000256" key="3">
    <source>
        <dbReference type="ARBA" id="ARBA00004141"/>
    </source>
</evidence>
<dbReference type="InterPro" id="IPR001610">
    <property type="entry name" value="PAC"/>
</dbReference>
<evidence type="ECO:0000256" key="6">
    <source>
        <dbReference type="ARBA" id="ARBA00022553"/>
    </source>
</evidence>
<keyword evidence="8" id="KW-0812">Transmembrane</keyword>